<evidence type="ECO:0000256" key="2">
    <source>
        <dbReference type="ARBA" id="ARBA00007362"/>
    </source>
</evidence>
<evidence type="ECO:0000259" key="9">
    <source>
        <dbReference type="Pfam" id="PF00892"/>
    </source>
</evidence>
<dbReference type="InterPro" id="IPR037185">
    <property type="entry name" value="EmrE-like"/>
</dbReference>
<feature type="transmembrane region" description="Helical" evidence="8">
    <location>
        <begin position="7"/>
        <end position="28"/>
    </location>
</feature>
<evidence type="ECO:0000256" key="4">
    <source>
        <dbReference type="ARBA" id="ARBA00022475"/>
    </source>
</evidence>
<feature type="transmembrane region" description="Helical" evidence="8">
    <location>
        <begin position="129"/>
        <end position="146"/>
    </location>
</feature>
<evidence type="ECO:0000313" key="10">
    <source>
        <dbReference type="EMBL" id="KAF0736323.1"/>
    </source>
</evidence>
<comment type="subcellular location">
    <subcellularLocation>
        <location evidence="1">Cell membrane</location>
        <topology evidence="1">Multi-pass membrane protein</topology>
    </subcellularLocation>
</comment>
<sequence length="336" mass="37087">MGTPSWIDAGILNALLAYGIWGVFPIYWKQLQDVPAIQLSMHRIVWSLFMLLVYTLATKQWTEFRHAAFTWRNVATYTVSAIFIAANWLIFVWAVNAGYVVESSLGYFINPLITVLLGVVFFKEKLRMGQLAAIVVATAGVLVLAISYGKFPWISLTLAFTFAGYGYVKKKAPLCSMQGLTLETIILFLPALIYLIVEEARGEGAFLHVDAVSNVMIVGGGIVTVIPLLLFSTAAKQIPLTTLGLLQYTSPILQFLCGVLIYHESFSTTKLIGFIIVWVALAIFSVEGIYMMHRSRRKEGEVPVVVVVDEDEKSAAFHLVEASPVSVKSPSSSAHR</sequence>
<organism evidence="10 11">
    <name type="scientific">Aphanomyces euteiches</name>
    <dbReference type="NCBI Taxonomy" id="100861"/>
    <lineage>
        <taxon>Eukaryota</taxon>
        <taxon>Sar</taxon>
        <taxon>Stramenopiles</taxon>
        <taxon>Oomycota</taxon>
        <taxon>Saprolegniomycetes</taxon>
        <taxon>Saprolegniales</taxon>
        <taxon>Verrucalvaceae</taxon>
        <taxon>Aphanomyces</taxon>
    </lineage>
</organism>
<dbReference type="EMBL" id="VJMJ01000089">
    <property type="protein sequence ID" value="KAF0736323.1"/>
    <property type="molecule type" value="Genomic_DNA"/>
</dbReference>
<feature type="transmembrane region" description="Helical" evidence="8">
    <location>
        <begin position="105"/>
        <end position="122"/>
    </location>
</feature>
<evidence type="ECO:0000256" key="5">
    <source>
        <dbReference type="ARBA" id="ARBA00022692"/>
    </source>
</evidence>
<keyword evidence="6 8" id="KW-1133">Transmembrane helix</keyword>
<evidence type="ECO:0000256" key="8">
    <source>
        <dbReference type="SAM" id="Phobius"/>
    </source>
</evidence>
<protein>
    <recommendedName>
        <fullName evidence="9">EamA domain-containing protein</fullName>
    </recommendedName>
</protein>
<dbReference type="Proteomes" id="UP000481153">
    <property type="component" value="Unassembled WGS sequence"/>
</dbReference>
<feature type="domain" description="EamA" evidence="9">
    <location>
        <begin position="156"/>
        <end position="285"/>
    </location>
</feature>
<gene>
    <name evidence="10" type="ORF">Ae201684_007343</name>
</gene>
<accession>A0A6G0X8R1</accession>
<name>A0A6G0X8R1_9STRA</name>
<feature type="transmembrane region" description="Helical" evidence="8">
    <location>
        <begin position="180"/>
        <end position="197"/>
    </location>
</feature>
<evidence type="ECO:0000313" key="11">
    <source>
        <dbReference type="Proteomes" id="UP000481153"/>
    </source>
</evidence>
<comment type="similarity">
    <text evidence="2">Belongs to the EamA transporter family.</text>
</comment>
<keyword evidence="3" id="KW-0813">Transport</keyword>
<keyword evidence="4" id="KW-1003">Cell membrane</keyword>
<dbReference type="Pfam" id="PF00892">
    <property type="entry name" value="EamA"/>
    <property type="match status" value="2"/>
</dbReference>
<dbReference type="NCBIfam" id="TIGR00688">
    <property type="entry name" value="rarD"/>
    <property type="match status" value="1"/>
</dbReference>
<dbReference type="PANTHER" id="PTHR22911">
    <property type="entry name" value="ACYL-MALONYL CONDENSING ENZYME-RELATED"/>
    <property type="match status" value="1"/>
</dbReference>
<feature type="transmembrane region" description="Helical" evidence="8">
    <location>
        <begin position="212"/>
        <end position="231"/>
    </location>
</feature>
<feature type="transmembrane region" description="Helical" evidence="8">
    <location>
        <begin position="77"/>
        <end position="99"/>
    </location>
</feature>
<feature type="transmembrane region" description="Helical" evidence="8">
    <location>
        <begin position="40"/>
        <end position="57"/>
    </location>
</feature>
<evidence type="ECO:0000256" key="1">
    <source>
        <dbReference type="ARBA" id="ARBA00004651"/>
    </source>
</evidence>
<comment type="caution">
    <text evidence="10">The sequence shown here is derived from an EMBL/GenBank/DDBJ whole genome shotgun (WGS) entry which is preliminary data.</text>
</comment>
<keyword evidence="11" id="KW-1185">Reference proteome</keyword>
<feature type="domain" description="EamA" evidence="9">
    <location>
        <begin position="10"/>
        <end position="144"/>
    </location>
</feature>
<dbReference type="PANTHER" id="PTHR22911:SF137">
    <property type="entry name" value="SOLUTE CARRIER FAMILY 35 MEMBER G2-RELATED"/>
    <property type="match status" value="1"/>
</dbReference>
<keyword evidence="5 8" id="KW-0812">Transmembrane</keyword>
<feature type="transmembrane region" description="Helical" evidence="8">
    <location>
        <begin position="243"/>
        <end position="263"/>
    </location>
</feature>
<keyword evidence="7 8" id="KW-0472">Membrane</keyword>
<dbReference type="InterPro" id="IPR004626">
    <property type="entry name" value="RarD"/>
</dbReference>
<dbReference type="SUPFAM" id="SSF103481">
    <property type="entry name" value="Multidrug resistance efflux transporter EmrE"/>
    <property type="match status" value="2"/>
</dbReference>
<evidence type="ECO:0000256" key="3">
    <source>
        <dbReference type="ARBA" id="ARBA00022448"/>
    </source>
</evidence>
<dbReference type="InterPro" id="IPR000620">
    <property type="entry name" value="EamA_dom"/>
</dbReference>
<dbReference type="GO" id="GO:0005886">
    <property type="term" value="C:plasma membrane"/>
    <property type="evidence" value="ECO:0007669"/>
    <property type="project" value="UniProtKB-SubCell"/>
</dbReference>
<evidence type="ECO:0000256" key="7">
    <source>
        <dbReference type="ARBA" id="ARBA00023136"/>
    </source>
</evidence>
<proteinExistence type="inferred from homology"/>
<feature type="transmembrane region" description="Helical" evidence="8">
    <location>
        <begin position="269"/>
        <end position="290"/>
    </location>
</feature>
<reference evidence="10 11" key="1">
    <citation type="submission" date="2019-07" db="EMBL/GenBank/DDBJ databases">
        <title>Genomics analysis of Aphanomyces spp. identifies a new class of oomycete effector associated with host adaptation.</title>
        <authorList>
            <person name="Gaulin E."/>
        </authorList>
    </citation>
    <scope>NUCLEOTIDE SEQUENCE [LARGE SCALE GENOMIC DNA]</scope>
    <source>
        <strain evidence="10 11">ATCC 201684</strain>
    </source>
</reference>
<dbReference type="AlphaFoldDB" id="A0A6G0X8R1"/>
<dbReference type="VEuPathDB" id="FungiDB:AeMF1_020382"/>
<evidence type="ECO:0000256" key="6">
    <source>
        <dbReference type="ARBA" id="ARBA00022989"/>
    </source>
</evidence>